<dbReference type="Gene3D" id="3.50.30.50">
    <property type="entry name" value="Putative cyclase"/>
    <property type="match status" value="1"/>
</dbReference>
<name>A0AA37SSC4_9BACT</name>
<accession>A0AA37SSC4</accession>
<dbReference type="InterPro" id="IPR007325">
    <property type="entry name" value="KFase/CYL"/>
</dbReference>
<gene>
    <name evidence="1" type="ORF">GCM10007940_34050</name>
</gene>
<protein>
    <submittedName>
        <fullName evidence="1">Cyclase</fullName>
    </submittedName>
</protein>
<reference evidence="1" key="1">
    <citation type="journal article" date="2014" name="Int. J. Syst. Evol. Microbiol.">
        <title>Complete genome sequence of Corynebacterium casei LMG S-19264T (=DSM 44701T), isolated from a smear-ripened cheese.</title>
        <authorList>
            <consortium name="US DOE Joint Genome Institute (JGI-PGF)"/>
            <person name="Walter F."/>
            <person name="Albersmeier A."/>
            <person name="Kalinowski J."/>
            <person name="Ruckert C."/>
        </authorList>
    </citation>
    <scope>NUCLEOTIDE SEQUENCE</scope>
    <source>
        <strain evidence="1">NBRC 108769</strain>
    </source>
</reference>
<comment type="caution">
    <text evidence="1">The sequence shown here is derived from an EMBL/GenBank/DDBJ whole genome shotgun (WGS) entry which is preliminary data.</text>
</comment>
<dbReference type="InterPro" id="IPR037175">
    <property type="entry name" value="KFase_sf"/>
</dbReference>
<dbReference type="Proteomes" id="UP001156666">
    <property type="component" value="Unassembled WGS sequence"/>
</dbReference>
<sequence>MSNPQRIIDLTINLSDDLNGVEISSVKTIEKDGWNTSYYKIYSHVGTHMDAPRHFGNADQAIDEIAVGRFITPAWIIDATDVGPKGFITLRHLGVLLSEFSPGESLIIKTGWSSRLGTPEYLDDLPRISKELAEWCVENRVNILAVEQPSVADVHNLEEVTEIHKILMDGDVIIVESLINVEQITAAKVTMIAMPLKVKDGDGAPARVVAIL</sequence>
<dbReference type="AlphaFoldDB" id="A0AA37SSC4"/>
<reference evidence="1" key="2">
    <citation type="submission" date="2023-01" db="EMBL/GenBank/DDBJ databases">
        <title>Draft genome sequence of Portibacter lacus strain NBRC 108769.</title>
        <authorList>
            <person name="Sun Q."/>
            <person name="Mori K."/>
        </authorList>
    </citation>
    <scope>NUCLEOTIDE SEQUENCE</scope>
    <source>
        <strain evidence="1">NBRC 108769</strain>
    </source>
</reference>
<dbReference type="SUPFAM" id="SSF102198">
    <property type="entry name" value="Putative cyclase"/>
    <property type="match status" value="1"/>
</dbReference>
<dbReference type="RefSeq" id="WP_235292736.1">
    <property type="nucleotide sequence ID" value="NZ_BSOH01000023.1"/>
</dbReference>
<evidence type="ECO:0000313" key="2">
    <source>
        <dbReference type="Proteomes" id="UP001156666"/>
    </source>
</evidence>
<dbReference type="EMBL" id="BSOH01000023">
    <property type="protein sequence ID" value="GLR18789.1"/>
    <property type="molecule type" value="Genomic_DNA"/>
</dbReference>
<proteinExistence type="predicted"/>
<dbReference type="GO" id="GO:0019441">
    <property type="term" value="P:L-tryptophan catabolic process to kynurenine"/>
    <property type="evidence" value="ECO:0007669"/>
    <property type="project" value="InterPro"/>
</dbReference>
<dbReference type="PANTHER" id="PTHR31118:SF32">
    <property type="entry name" value="KYNURENINE FORMAMIDASE"/>
    <property type="match status" value="1"/>
</dbReference>
<organism evidence="1 2">
    <name type="scientific">Portibacter lacus</name>
    <dbReference type="NCBI Taxonomy" id="1099794"/>
    <lineage>
        <taxon>Bacteria</taxon>
        <taxon>Pseudomonadati</taxon>
        <taxon>Bacteroidota</taxon>
        <taxon>Saprospiria</taxon>
        <taxon>Saprospirales</taxon>
        <taxon>Haliscomenobacteraceae</taxon>
        <taxon>Portibacter</taxon>
    </lineage>
</organism>
<keyword evidence="2" id="KW-1185">Reference proteome</keyword>
<evidence type="ECO:0000313" key="1">
    <source>
        <dbReference type="EMBL" id="GLR18789.1"/>
    </source>
</evidence>
<dbReference type="GO" id="GO:0004061">
    <property type="term" value="F:arylformamidase activity"/>
    <property type="evidence" value="ECO:0007669"/>
    <property type="project" value="InterPro"/>
</dbReference>
<dbReference type="Pfam" id="PF04199">
    <property type="entry name" value="Cyclase"/>
    <property type="match status" value="1"/>
</dbReference>
<dbReference type="PANTHER" id="PTHR31118">
    <property type="entry name" value="CYCLASE-LIKE PROTEIN 2"/>
    <property type="match status" value="1"/>
</dbReference>